<organism evidence="2 3">
    <name type="scientific">Geothermobacter hydrogeniphilus</name>
    <dbReference type="NCBI Taxonomy" id="1969733"/>
    <lineage>
        <taxon>Bacteria</taxon>
        <taxon>Pseudomonadati</taxon>
        <taxon>Thermodesulfobacteriota</taxon>
        <taxon>Desulfuromonadia</taxon>
        <taxon>Desulfuromonadales</taxon>
        <taxon>Geothermobacteraceae</taxon>
        <taxon>Geothermobacter</taxon>
    </lineage>
</organism>
<sequence length="117" mass="12860">MKYGWLLPGLVLLVSCAAPQVPSPADRAVERWRGKPIARVIDSWGPPSEKQETAEGEVYSWEASAYQASNIPANLAPGTTYAYGPRRELNCRAVFEVDNAGIVTKAEWQGYECYGLP</sequence>
<dbReference type="AlphaFoldDB" id="A0A1X0Y871"/>
<keyword evidence="1" id="KW-0732">Signal</keyword>
<keyword evidence="3" id="KW-1185">Reference proteome</keyword>
<evidence type="ECO:0000256" key="1">
    <source>
        <dbReference type="SAM" id="SignalP"/>
    </source>
</evidence>
<dbReference type="Proteomes" id="UP000193136">
    <property type="component" value="Unassembled WGS sequence"/>
</dbReference>
<dbReference type="OrthoDB" id="6899404at2"/>
<reference evidence="2 3" key="1">
    <citation type="submission" date="2017-03" db="EMBL/GenBank/DDBJ databases">
        <title>Genome sequence of Geothermobacter sp. EPR-M, Deep-Sea Iron Reducer.</title>
        <authorList>
            <person name="Tully B."/>
            <person name="Savalia P."/>
            <person name="Abuyen K."/>
            <person name="Baughan C."/>
            <person name="Romero E."/>
            <person name="Ronkowski C."/>
            <person name="Torres B."/>
            <person name="Tremblay J."/>
            <person name="Trujillo A."/>
            <person name="Tyler M."/>
            <person name="Perez-Rodriguez I."/>
            <person name="Amend J."/>
        </authorList>
    </citation>
    <scope>NUCLEOTIDE SEQUENCE [LARGE SCALE GENOMIC DNA]</scope>
    <source>
        <strain evidence="2 3">EPR-M</strain>
    </source>
</reference>
<comment type="caution">
    <text evidence="2">The sequence shown here is derived from an EMBL/GenBank/DDBJ whole genome shotgun (WGS) entry which is preliminary data.</text>
</comment>
<evidence type="ECO:0000313" key="3">
    <source>
        <dbReference type="Proteomes" id="UP000193136"/>
    </source>
</evidence>
<proteinExistence type="predicted"/>
<evidence type="ECO:0000313" key="2">
    <source>
        <dbReference type="EMBL" id="ORJ61283.1"/>
    </source>
</evidence>
<feature type="signal peptide" evidence="1">
    <location>
        <begin position="1"/>
        <end position="17"/>
    </location>
</feature>
<dbReference type="RefSeq" id="WP_085009962.1">
    <property type="nucleotide sequence ID" value="NZ_NAAD01000006.1"/>
</dbReference>
<accession>A0A1X0Y871</accession>
<protein>
    <submittedName>
        <fullName evidence="2">Uncharacterized protein</fullName>
    </submittedName>
</protein>
<feature type="chain" id="PRO_5011964615" evidence="1">
    <location>
        <begin position="18"/>
        <end position="117"/>
    </location>
</feature>
<dbReference type="PROSITE" id="PS51257">
    <property type="entry name" value="PROKAR_LIPOPROTEIN"/>
    <property type="match status" value="1"/>
</dbReference>
<dbReference type="EMBL" id="NAAD01000006">
    <property type="protein sequence ID" value="ORJ61283.1"/>
    <property type="molecule type" value="Genomic_DNA"/>
</dbReference>
<gene>
    <name evidence="2" type="ORF">B5V00_06500</name>
</gene>
<name>A0A1X0Y871_9BACT</name>